<dbReference type="RefSeq" id="WP_071656553.1">
    <property type="nucleotide sequence ID" value="NZ_MLCF01000052.1"/>
</dbReference>
<protein>
    <submittedName>
        <fullName evidence="1">Uncharacterized protein</fullName>
    </submittedName>
</protein>
<gene>
    <name evidence="1" type="ORF">BIV57_10775</name>
</gene>
<dbReference type="EMBL" id="MLCF01000052">
    <property type="protein sequence ID" value="OIV37444.1"/>
    <property type="molecule type" value="Genomic_DNA"/>
</dbReference>
<evidence type="ECO:0000313" key="2">
    <source>
        <dbReference type="Proteomes" id="UP000243342"/>
    </source>
</evidence>
<sequence>MNGDDRAADEARLTAENGWYPARITEGSDWCVEIQIPPDADTGPIMRLLTEWQGRAQISRTASSDALVLTIRPPGHTAG</sequence>
<dbReference type="AlphaFoldDB" id="A0A1J7C7D8"/>
<organism evidence="1 2">
    <name type="scientific">Mangrovactinospora gilvigrisea</name>
    <dbReference type="NCBI Taxonomy" id="1428644"/>
    <lineage>
        <taxon>Bacteria</taxon>
        <taxon>Bacillati</taxon>
        <taxon>Actinomycetota</taxon>
        <taxon>Actinomycetes</taxon>
        <taxon>Kitasatosporales</taxon>
        <taxon>Streptomycetaceae</taxon>
        <taxon>Mangrovactinospora</taxon>
    </lineage>
</organism>
<dbReference type="STRING" id="1428644.BIV57_10775"/>
<keyword evidence="2" id="KW-1185">Reference proteome</keyword>
<proteinExistence type="predicted"/>
<accession>A0A1J7C7D8</accession>
<dbReference type="Proteomes" id="UP000243342">
    <property type="component" value="Unassembled WGS sequence"/>
</dbReference>
<evidence type="ECO:0000313" key="1">
    <source>
        <dbReference type="EMBL" id="OIV37444.1"/>
    </source>
</evidence>
<comment type="caution">
    <text evidence="1">The sequence shown here is derived from an EMBL/GenBank/DDBJ whole genome shotgun (WGS) entry which is preliminary data.</text>
</comment>
<reference evidence="1 2" key="1">
    <citation type="submission" date="2016-10" db="EMBL/GenBank/DDBJ databases">
        <title>Genome sequence of Streptomyces gilvigriseus MUSC 26.</title>
        <authorList>
            <person name="Lee L.-H."/>
            <person name="Ser H.-L."/>
        </authorList>
    </citation>
    <scope>NUCLEOTIDE SEQUENCE [LARGE SCALE GENOMIC DNA]</scope>
    <source>
        <strain evidence="1 2">MUSC 26</strain>
    </source>
</reference>
<name>A0A1J7C7D8_9ACTN</name>